<sequence length="333" mass="37154">MAVIRGGKVTLASVAAQANVSKITASRAFSQPDKVHPQTRQRILETAEHLGYVVNVAARNLRAKTSKTIGIVNPNMANPYFGGLTRLMTLEAEKLGYDTLVFDSYESQEAENHIIDKLIGYNVDAIILSVLSNDRHYHPSWLKRLETLGIPLVLVDRELDNAHCSGVYIDNLDCGLQAGRWLLQQQAQRIVVVSGPENSSVARDRVTGLQAALQGRVATFEILHADFFMDVAWQETRRWLAHHRAPDFFVGCNNQISLGIVKACIEHKLQLMKDVSLFSIDDVPHAEIYGFEFPCIWHDLQEIAWQALNLAVRRANDPDSKPGKVVVRGKLVA</sequence>
<dbReference type="Gene3D" id="3.40.50.2300">
    <property type="match status" value="2"/>
</dbReference>
<dbReference type="eggNOG" id="COG1609">
    <property type="taxonomic scope" value="Bacteria"/>
</dbReference>
<organism evidence="6 7">
    <name type="scientific">Erwinia tasmaniensis (strain DSM 17950 / CFBP 7177 / CIP 109463 / NCPPB 4357 / Et1/99)</name>
    <dbReference type="NCBI Taxonomy" id="465817"/>
    <lineage>
        <taxon>Bacteria</taxon>
        <taxon>Pseudomonadati</taxon>
        <taxon>Pseudomonadota</taxon>
        <taxon>Gammaproteobacteria</taxon>
        <taxon>Enterobacterales</taxon>
        <taxon>Erwiniaceae</taxon>
        <taxon>Erwinia</taxon>
    </lineage>
</organism>
<dbReference type="STRING" id="465817.ETA_16690"/>
<dbReference type="EMBL" id="CU468135">
    <property type="protein sequence ID" value="CAO96715.1"/>
    <property type="molecule type" value="Genomic_DNA"/>
</dbReference>
<dbReference type="Pfam" id="PF00356">
    <property type="entry name" value="LacI"/>
    <property type="match status" value="1"/>
</dbReference>
<dbReference type="PANTHER" id="PTHR30146:SF151">
    <property type="entry name" value="HTH-TYPE TRANSCRIPTIONAL REPRESSOR CYTR"/>
    <property type="match status" value="1"/>
</dbReference>
<dbReference type="Gene3D" id="1.10.260.40">
    <property type="entry name" value="lambda repressor-like DNA-binding domains"/>
    <property type="match status" value="1"/>
</dbReference>
<gene>
    <name evidence="6" type="ordered locus">ETA_16690</name>
</gene>
<dbReference type="InterPro" id="IPR010982">
    <property type="entry name" value="Lambda_DNA-bd_dom_sf"/>
</dbReference>
<accession>B2VKL9</accession>
<evidence type="ECO:0000256" key="2">
    <source>
        <dbReference type="ARBA" id="ARBA00023015"/>
    </source>
</evidence>
<dbReference type="AlphaFoldDB" id="B2VKL9"/>
<proteinExistence type="predicted"/>
<evidence type="ECO:0000313" key="7">
    <source>
        <dbReference type="Proteomes" id="UP000001726"/>
    </source>
</evidence>
<protein>
    <submittedName>
        <fullName evidence="6">LacI-family transcriptional regulatory protein</fullName>
    </submittedName>
</protein>
<feature type="domain" description="HTH lacI-type" evidence="5">
    <location>
        <begin position="9"/>
        <end position="63"/>
    </location>
</feature>
<dbReference type="InterPro" id="IPR001761">
    <property type="entry name" value="Peripla_BP/Lac1_sug-bd_dom"/>
</dbReference>
<dbReference type="CDD" id="cd01392">
    <property type="entry name" value="HTH_LacI"/>
    <property type="match status" value="1"/>
</dbReference>
<keyword evidence="2" id="KW-0805">Transcription regulation</keyword>
<keyword evidence="4" id="KW-0804">Transcription</keyword>
<dbReference type="SUPFAM" id="SSF47413">
    <property type="entry name" value="lambda repressor-like DNA-binding domains"/>
    <property type="match status" value="1"/>
</dbReference>
<name>B2VKL9_ERWT9</name>
<dbReference type="GO" id="GO:0000976">
    <property type="term" value="F:transcription cis-regulatory region binding"/>
    <property type="evidence" value="ECO:0007669"/>
    <property type="project" value="TreeGrafter"/>
</dbReference>
<dbReference type="PANTHER" id="PTHR30146">
    <property type="entry name" value="LACI-RELATED TRANSCRIPTIONAL REPRESSOR"/>
    <property type="match status" value="1"/>
</dbReference>
<dbReference type="Proteomes" id="UP000001726">
    <property type="component" value="Chromosome"/>
</dbReference>
<dbReference type="InterPro" id="IPR028082">
    <property type="entry name" value="Peripla_BP_I"/>
</dbReference>
<keyword evidence="3" id="KW-0238">DNA-binding</keyword>
<evidence type="ECO:0000256" key="3">
    <source>
        <dbReference type="ARBA" id="ARBA00023125"/>
    </source>
</evidence>
<dbReference type="InterPro" id="IPR000843">
    <property type="entry name" value="HTH_LacI"/>
</dbReference>
<dbReference type="GO" id="GO:0003700">
    <property type="term" value="F:DNA-binding transcription factor activity"/>
    <property type="evidence" value="ECO:0007669"/>
    <property type="project" value="TreeGrafter"/>
</dbReference>
<dbReference type="SMART" id="SM00354">
    <property type="entry name" value="HTH_LACI"/>
    <property type="match status" value="1"/>
</dbReference>
<dbReference type="CDD" id="cd06267">
    <property type="entry name" value="PBP1_LacI_sugar_binding-like"/>
    <property type="match status" value="1"/>
</dbReference>
<dbReference type="KEGG" id="eta:ETA_16690"/>
<evidence type="ECO:0000256" key="1">
    <source>
        <dbReference type="ARBA" id="ARBA00022491"/>
    </source>
</evidence>
<dbReference type="PROSITE" id="PS50932">
    <property type="entry name" value="HTH_LACI_2"/>
    <property type="match status" value="1"/>
</dbReference>
<dbReference type="OrthoDB" id="5681588at2"/>
<reference evidence="6 7" key="1">
    <citation type="journal article" date="2008" name="Environ. Microbiol.">
        <title>The genome of Erwinia tasmaniensis strain Et1/99, a non-pathogenic bacterium in the genus Erwinia.</title>
        <authorList>
            <person name="Kube M."/>
            <person name="Migdoll A.M."/>
            <person name="Mueller I."/>
            <person name="Kuhl H."/>
            <person name="Beck A."/>
            <person name="Reinhardt R."/>
            <person name="Geider K."/>
        </authorList>
    </citation>
    <scope>NUCLEOTIDE SEQUENCE [LARGE SCALE GENOMIC DNA]</scope>
    <source>
        <strain evidence="7">DSM 17950 / CFBP 7177 / CIP 109463 / NCPPB 4357 / Et1/99</strain>
    </source>
</reference>
<evidence type="ECO:0000259" key="5">
    <source>
        <dbReference type="PROSITE" id="PS50932"/>
    </source>
</evidence>
<dbReference type="SUPFAM" id="SSF53822">
    <property type="entry name" value="Periplasmic binding protein-like I"/>
    <property type="match status" value="1"/>
</dbReference>
<keyword evidence="1" id="KW-0678">Repressor</keyword>
<keyword evidence="7" id="KW-1185">Reference proteome</keyword>
<dbReference type="Pfam" id="PF00532">
    <property type="entry name" value="Peripla_BP_1"/>
    <property type="match status" value="1"/>
</dbReference>
<evidence type="ECO:0000313" key="6">
    <source>
        <dbReference type="EMBL" id="CAO96715.1"/>
    </source>
</evidence>
<dbReference type="HOGENOM" id="CLU_037628_6_0_6"/>
<evidence type="ECO:0000256" key="4">
    <source>
        <dbReference type="ARBA" id="ARBA00023163"/>
    </source>
</evidence>
<dbReference type="RefSeq" id="WP_012441408.1">
    <property type="nucleotide sequence ID" value="NC_010694.1"/>
</dbReference>